<name>H8ZN66_9CAUD</name>
<dbReference type="GeneID" id="14005351"/>
<proteinExistence type="predicted"/>
<dbReference type="Proteomes" id="UP000007597">
    <property type="component" value="Segment"/>
</dbReference>
<evidence type="ECO:0000313" key="2">
    <source>
        <dbReference type="Proteomes" id="UP000007597"/>
    </source>
</evidence>
<dbReference type="KEGG" id="vg:14005351"/>
<keyword evidence="2" id="KW-1185">Reference proteome</keyword>
<dbReference type="RefSeq" id="YP_007001578.1">
    <property type="nucleotide sequence ID" value="NC_019443.1"/>
</dbReference>
<accession>H8ZN66</accession>
<organism evidence="1 2">
    <name type="scientific">Synechococcus phage metaG-MbCM1</name>
    <dbReference type="NCBI Taxonomy" id="1079999"/>
    <lineage>
        <taxon>Viruses</taxon>
        <taxon>Duplodnaviria</taxon>
        <taxon>Heunggongvirae</taxon>
        <taxon>Uroviricota</taxon>
        <taxon>Caudoviricetes</taxon>
        <taxon>Pantevenvirales</taxon>
        <taxon>Kyanoviridae</taxon>
        <taxon>Galenevirus</taxon>
        <taxon>Galenevirus mbcm1</taxon>
    </lineage>
</organism>
<protein>
    <submittedName>
        <fullName evidence="1">Uncharacterized protein</fullName>
    </submittedName>
</protein>
<sequence>MPNRDYPQDLRVWCLESLIKMESQLHSDMYQVADMYLGSYTTKNPEALYTLWMGWKLKRPSKNTNPL</sequence>
<evidence type="ECO:0000313" key="1">
    <source>
        <dbReference type="EMBL" id="AFD02927.1"/>
    </source>
</evidence>
<dbReference type="OrthoDB" id="22601at10239"/>
<dbReference type="EMBL" id="JN371769">
    <property type="protein sequence ID" value="AFD02927.1"/>
    <property type="molecule type" value="Genomic_DNA"/>
</dbReference>
<reference evidence="1 2" key="1">
    <citation type="submission" date="2011-07" db="EMBL/GenBank/DDBJ databases">
        <title>Viral Tagging: a high-throughput approach to explore virus-host interactions.</title>
        <authorList>
            <person name="Deng L."/>
            <person name="Sullivan M.B."/>
            <person name="Poulos B."/>
            <person name="Ignacio Espinoza J.C."/>
        </authorList>
    </citation>
    <scope>NUCLEOTIDE SEQUENCE [LARGE SCALE GENOMIC DNA]</scope>
</reference>